<sequence length="316" mass="36326">MVKHSNQEVEILGQAIQSSSIEFKKQNIKPWTKSSIHWNLFKENLEGTLIFTDGSKLNDRVSGAFVIFSEGKEVFSRRFRLSDHATVYIAEQTAIHLAIDHNLQLASIVTDSRSVLQALQNINHQELNILQMKNKLKNHKDSIHLFWIKAHVGFQGNERADEYAKIATTHNTIDINVPLNIATLKKKLNKEIMTEWQTHWSNTTKGREVFALMPEVKTARLQGDFRINQLITGHGTLGKYQARFFNKTPICDCGHQQEDRTHIIYDCPLWKNVRSKFFPTNFKDTNYNQPPIVRQKDQIGFKGNYAAEVAEIPSAQ</sequence>
<dbReference type="Proteomes" id="UP001054837">
    <property type="component" value="Unassembled WGS sequence"/>
</dbReference>
<gene>
    <name evidence="2" type="primary">AVEN_30570_1</name>
    <name evidence="2" type="ORF">CDAR_57171</name>
</gene>
<dbReference type="InterPro" id="IPR012337">
    <property type="entry name" value="RNaseH-like_sf"/>
</dbReference>
<dbReference type="SUPFAM" id="SSF53098">
    <property type="entry name" value="Ribonuclease H-like"/>
    <property type="match status" value="1"/>
</dbReference>
<dbReference type="InterPro" id="IPR002156">
    <property type="entry name" value="RNaseH_domain"/>
</dbReference>
<dbReference type="AlphaFoldDB" id="A0AAV4WAH4"/>
<dbReference type="GO" id="GO:0003676">
    <property type="term" value="F:nucleic acid binding"/>
    <property type="evidence" value="ECO:0007669"/>
    <property type="project" value="InterPro"/>
</dbReference>
<evidence type="ECO:0000313" key="2">
    <source>
        <dbReference type="EMBL" id="GIY79622.1"/>
    </source>
</evidence>
<dbReference type="EMBL" id="BPLQ01014426">
    <property type="protein sequence ID" value="GIY79622.1"/>
    <property type="molecule type" value="Genomic_DNA"/>
</dbReference>
<dbReference type="Pfam" id="PF00075">
    <property type="entry name" value="RNase_H"/>
    <property type="match status" value="1"/>
</dbReference>
<evidence type="ECO:0000259" key="1">
    <source>
        <dbReference type="PROSITE" id="PS50879"/>
    </source>
</evidence>
<evidence type="ECO:0000313" key="3">
    <source>
        <dbReference type="Proteomes" id="UP001054837"/>
    </source>
</evidence>
<accession>A0AAV4WAH4</accession>
<comment type="caution">
    <text evidence="2">The sequence shown here is derived from an EMBL/GenBank/DDBJ whole genome shotgun (WGS) entry which is preliminary data.</text>
</comment>
<protein>
    <submittedName>
        <fullName evidence="2">RNase H domain-containing protein</fullName>
    </submittedName>
</protein>
<dbReference type="InterPro" id="IPR036397">
    <property type="entry name" value="RNaseH_sf"/>
</dbReference>
<reference evidence="2 3" key="1">
    <citation type="submission" date="2021-06" db="EMBL/GenBank/DDBJ databases">
        <title>Caerostris darwini draft genome.</title>
        <authorList>
            <person name="Kono N."/>
            <person name="Arakawa K."/>
        </authorList>
    </citation>
    <scope>NUCLEOTIDE SEQUENCE [LARGE SCALE GENOMIC DNA]</scope>
</reference>
<dbReference type="GO" id="GO:0004523">
    <property type="term" value="F:RNA-DNA hybrid ribonuclease activity"/>
    <property type="evidence" value="ECO:0007669"/>
    <property type="project" value="InterPro"/>
</dbReference>
<dbReference type="PROSITE" id="PS50879">
    <property type="entry name" value="RNASE_H_1"/>
    <property type="match status" value="1"/>
</dbReference>
<feature type="domain" description="RNase H type-1" evidence="1">
    <location>
        <begin position="44"/>
        <end position="169"/>
    </location>
</feature>
<name>A0AAV4WAH4_9ARAC</name>
<keyword evidence="3" id="KW-1185">Reference proteome</keyword>
<proteinExistence type="predicted"/>
<dbReference type="CDD" id="cd09276">
    <property type="entry name" value="Rnase_HI_RT_non_LTR"/>
    <property type="match status" value="1"/>
</dbReference>
<dbReference type="Gene3D" id="3.30.420.10">
    <property type="entry name" value="Ribonuclease H-like superfamily/Ribonuclease H"/>
    <property type="match status" value="1"/>
</dbReference>
<organism evidence="2 3">
    <name type="scientific">Caerostris darwini</name>
    <dbReference type="NCBI Taxonomy" id="1538125"/>
    <lineage>
        <taxon>Eukaryota</taxon>
        <taxon>Metazoa</taxon>
        <taxon>Ecdysozoa</taxon>
        <taxon>Arthropoda</taxon>
        <taxon>Chelicerata</taxon>
        <taxon>Arachnida</taxon>
        <taxon>Araneae</taxon>
        <taxon>Araneomorphae</taxon>
        <taxon>Entelegynae</taxon>
        <taxon>Araneoidea</taxon>
        <taxon>Araneidae</taxon>
        <taxon>Caerostris</taxon>
    </lineage>
</organism>